<organism evidence="1 2">
    <name type="scientific">Avibacterium avium</name>
    <name type="common">Pasteurella avium</name>
    <dbReference type="NCBI Taxonomy" id="751"/>
    <lineage>
        <taxon>Bacteria</taxon>
        <taxon>Pseudomonadati</taxon>
        <taxon>Pseudomonadota</taxon>
        <taxon>Gammaproteobacteria</taxon>
        <taxon>Pasteurellales</taxon>
        <taxon>Pasteurellaceae</taxon>
        <taxon>Avibacterium</taxon>
    </lineage>
</organism>
<gene>
    <name evidence="1" type="ORF">NCTC11297_01797</name>
</gene>
<evidence type="ECO:0000313" key="1">
    <source>
        <dbReference type="EMBL" id="SUB24742.1"/>
    </source>
</evidence>
<dbReference type="AlphaFoldDB" id="A0A379ATM3"/>
<sequence>MEIKLSCCYQKPNNTEKIKIFRLRSIQEIELLDIDKRKKAKKAFYKEREDGIKLSQNNWLKPLTAKEKLEQNREKITIKNRIHFYQKNQQAYEHFYQKIEPKLHFLKKIVQRLKALNIQASSYFPNSMTFVQNPHYQSVHNNYKIIREETNLQDEYLLDDLEEVDNIGIINMPILYERLILIQLIFLLKNNFRFIPQKDWKYRLLHAIKSNDKNIEIYLENKLAKRNIILTYEKELPNGKRPDFTIDLTWFIESDSNNENAITKRFILDAKFYDKSTFTAKGGMLETINSLYEGKNYSEDGKNPVFLIHPCDKLIGQQERISAQPWGKYSFLGELGVEPAHHKGAVFFSPIDRVIYRDELQRLIGMFLQYLLEPNCTSDKSNDRTLAVPICIRCGSSQYQIIDKQKEYYKRGLPVERTSKSVWLKCCECEQWQVYNHCYYDHKRLIKNGFYWSYHAARMIEPFNIKCPHCGEWGIW</sequence>
<proteinExistence type="predicted"/>
<name>A0A379ATM3_AVIAV</name>
<dbReference type="Proteomes" id="UP000255098">
    <property type="component" value="Unassembled WGS sequence"/>
</dbReference>
<reference evidence="1 2" key="1">
    <citation type="submission" date="2018-06" db="EMBL/GenBank/DDBJ databases">
        <authorList>
            <consortium name="Pathogen Informatics"/>
            <person name="Doyle S."/>
        </authorList>
    </citation>
    <scope>NUCLEOTIDE SEQUENCE [LARGE SCALE GENOMIC DNA]</scope>
    <source>
        <strain evidence="2">NCTC 11297</strain>
    </source>
</reference>
<evidence type="ECO:0000313" key="2">
    <source>
        <dbReference type="Proteomes" id="UP000255098"/>
    </source>
</evidence>
<dbReference type="GeneID" id="300134328"/>
<accession>A0A379ATM3</accession>
<protein>
    <submittedName>
        <fullName evidence="1">Uncharacterized protein</fullName>
    </submittedName>
</protein>
<dbReference type="EMBL" id="UGSP01000001">
    <property type="protein sequence ID" value="SUB24742.1"/>
    <property type="molecule type" value="Genomic_DNA"/>
</dbReference>
<keyword evidence="2" id="KW-1185">Reference proteome</keyword>
<dbReference type="RefSeq" id="WP_218564407.1">
    <property type="nucleotide sequence ID" value="NZ_UGSP01000001.1"/>
</dbReference>